<sequence>MGDRIERQVGDFLKQARYKLNGDPRTISTGSFTTFAYPLAMTYTEAVAFEDQDLRTKIQALMHINDLLHETAANQSEAERKSTVRET</sequence>
<organism evidence="1 2">
    <name type="scientific">Actinoallomurus vinaceus</name>
    <dbReference type="NCBI Taxonomy" id="1080074"/>
    <lineage>
        <taxon>Bacteria</taxon>
        <taxon>Bacillati</taxon>
        <taxon>Actinomycetota</taxon>
        <taxon>Actinomycetes</taxon>
        <taxon>Streptosporangiales</taxon>
        <taxon>Thermomonosporaceae</taxon>
        <taxon>Actinoallomurus</taxon>
    </lineage>
</organism>
<gene>
    <name evidence="1" type="ORF">GCM10023196_046790</name>
</gene>
<reference evidence="2" key="1">
    <citation type="journal article" date="2019" name="Int. J. Syst. Evol. Microbiol.">
        <title>The Global Catalogue of Microorganisms (GCM) 10K type strain sequencing project: providing services to taxonomists for standard genome sequencing and annotation.</title>
        <authorList>
            <consortium name="The Broad Institute Genomics Platform"/>
            <consortium name="The Broad Institute Genome Sequencing Center for Infectious Disease"/>
            <person name="Wu L."/>
            <person name="Ma J."/>
        </authorList>
    </citation>
    <scope>NUCLEOTIDE SEQUENCE [LARGE SCALE GENOMIC DNA]</scope>
    <source>
        <strain evidence="2">JCM 17939</strain>
    </source>
</reference>
<evidence type="ECO:0000313" key="2">
    <source>
        <dbReference type="Proteomes" id="UP001501442"/>
    </source>
</evidence>
<dbReference type="EMBL" id="BAABHK010000006">
    <property type="protein sequence ID" value="GAA4628822.1"/>
    <property type="molecule type" value="Genomic_DNA"/>
</dbReference>
<name>A0ABP8UGQ5_9ACTN</name>
<protein>
    <submittedName>
        <fullName evidence="1">Uncharacterized protein</fullName>
    </submittedName>
</protein>
<evidence type="ECO:0000313" key="1">
    <source>
        <dbReference type="EMBL" id="GAA4628822.1"/>
    </source>
</evidence>
<keyword evidence="2" id="KW-1185">Reference proteome</keyword>
<comment type="caution">
    <text evidence="1">The sequence shown here is derived from an EMBL/GenBank/DDBJ whole genome shotgun (WGS) entry which is preliminary data.</text>
</comment>
<accession>A0ABP8UGQ5</accession>
<dbReference type="Proteomes" id="UP001501442">
    <property type="component" value="Unassembled WGS sequence"/>
</dbReference>
<proteinExistence type="predicted"/>